<dbReference type="PANTHER" id="PTHR43201:SF5">
    <property type="entry name" value="MEDIUM-CHAIN ACYL-COA LIGASE ACSF2, MITOCHONDRIAL"/>
    <property type="match status" value="1"/>
</dbReference>
<accession>A0A8J3XA25</accession>
<dbReference type="PANTHER" id="PTHR43201">
    <property type="entry name" value="ACYL-COA SYNTHETASE"/>
    <property type="match status" value="1"/>
</dbReference>
<dbReference type="AlphaFoldDB" id="A0A8J3XA25"/>
<dbReference type="GO" id="GO:0031956">
    <property type="term" value="F:medium-chain fatty acid-CoA ligase activity"/>
    <property type="evidence" value="ECO:0007669"/>
    <property type="project" value="TreeGrafter"/>
</dbReference>
<dbReference type="Pfam" id="PF00501">
    <property type="entry name" value="AMP-binding"/>
    <property type="match status" value="1"/>
</dbReference>
<dbReference type="GO" id="GO:0006631">
    <property type="term" value="P:fatty acid metabolic process"/>
    <property type="evidence" value="ECO:0007669"/>
    <property type="project" value="TreeGrafter"/>
</dbReference>
<protein>
    <submittedName>
        <fullName evidence="5">3-[(3aS,4S,7aS)-7a-methyl-1,5-dioxo-octahydro-1H-inden-4-yl]propanoyl:CoA ligase</fullName>
    </submittedName>
</protein>
<proteinExistence type="inferred from homology"/>
<dbReference type="InterPro" id="IPR000873">
    <property type="entry name" value="AMP-dep_synth/lig_dom"/>
</dbReference>
<evidence type="ECO:0000313" key="6">
    <source>
        <dbReference type="Proteomes" id="UP000650628"/>
    </source>
</evidence>
<keyword evidence="2 5" id="KW-0436">Ligase</keyword>
<dbReference type="InterPro" id="IPR020845">
    <property type="entry name" value="AMP-binding_CS"/>
</dbReference>
<comment type="similarity">
    <text evidence="1">Belongs to the ATP-dependent AMP-binding enzyme family.</text>
</comment>
<evidence type="ECO:0000256" key="1">
    <source>
        <dbReference type="ARBA" id="ARBA00006432"/>
    </source>
</evidence>
<evidence type="ECO:0000259" key="4">
    <source>
        <dbReference type="Pfam" id="PF13193"/>
    </source>
</evidence>
<dbReference type="InterPro" id="IPR042099">
    <property type="entry name" value="ANL_N_sf"/>
</dbReference>
<dbReference type="InterPro" id="IPR045851">
    <property type="entry name" value="AMP-bd_C_sf"/>
</dbReference>
<dbReference type="EMBL" id="BOOO01000013">
    <property type="protein sequence ID" value="GII29193.1"/>
    <property type="molecule type" value="Genomic_DNA"/>
</dbReference>
<dbReference type="Pfam" id="PF13193">
    <property type="entry name" value="AMP-binding_C"/>
    <property type="match status" value="1"/>
</dbReference>
<feature type="domain" description="AMP-binding enzyme C-terminal" evidence="4">
    <location>
        <begin position="440"/>
        <end position="515"/>
    </location>
</feature>
<evidence type="ECO:0000256" key="2">
    <source>
        <dbReference type="ARBA" id="ARBA00022598"/>
    </source>
</evidence>
<reference evidence="5 6" key="1">
    <citation type="submission" date="2021-01" db="EMBL/GenBank/DDBJ databases">
        <title>Whole genome shotgun sequence of Planotetraspora mira NBRC 15435.</title>
        <authorList>
            <person name="Komaki H."/>
            <person name="Tamura T."/>
        </authorList>
    </citation>
    <scope>NUCLEOTIDE SEQUENCE [LARGE SCALE GENOMIC DNA]</scope>
    <source>
        <strain evidence="5 6">NBRC 15435</strain>
    </source>
</reference>
<feature type="domain" description="AMP-dependent synthetase/ligase" evidence="3">
    <location>
        <begin position="13"/>
        <end position="390"/>
    </location>
</feature>
<dbReference type="NCBIfam" id="NF005801">
    <property type="entry name" value="PRK07656.1"/>
    <property type="match status" value="1"/>
</dbReference>
<name>A0A8J3XA25_9ACTN</name>
<dbReference type="RefSeq" id="WP_203953181.1">
    <property type="nucleotide sequence ID" value="NZ_BOOO01000013.1"/>
</dbReference>
<evidence type="ECO:0000313" key="5">
    <source>
        <dbReference type="EMBL" id="GII29193.1"/>
    </source>
</evidence>
<evidence type="ECO:0000259" key="3">
    <source>
        <dbReference type="Pfam" id="PF00501"/>
    </source>
</evidence>
<dbReference type="Proteomes" id="UP000650628">
    <property type="component" value="Unassembled WGS sequence"/>
</dbReference>
<dbReference type="InterPro" id="IPR025110">
    <property type="entry name" value="AMP-bd_C"/>
</dbReference>
<sequence>MSDDVALTIPGVLRRAAERFPDAEAVVDGASRLTYAQLRSRVREAAKAFIALGVEPGDRVGIWAPNTIRWIVTALGALSAGAVVVPANTRYKGEEARWLFGRSRVRALFVEDGFLGNAYLGMLGVEGDGGTPGLPGLTTVVTYDAGERPGATSWEHFLSGAEAVTDEEADARAEAVRPDDVADILFTSGTTGRSKGAMCTHRQNVRTYLAWSDRTGLRHGDRYLIVNPLFHTFGYKAGVFACLLRAATMVLQPVFAAGETMRLVEAERITVLPGAPTIYITMLDAPERDRFDLSSLRLAVTGAAVVPVALVRRMRAELFPEVVTAYGLTESCGTVTSCSLTDDDTTVATTSGRPIEGVEVVVADDKGDPVPAGRDGEILVRGHNVMVGYLDDEEATAATIRDGWLVTGDRGRLDERGNLVITGRSKDMFVVGGFNVYPAEIEQVLAAHEGVAEVAVAGVPDARMGEAGRAYVVARPGVALVPGELVAYCRGRLAGFKVPREVVLVAELPRNAAGKVDKAALALLEASVQAP</sequence>
<organism evidence="5 6">
    <name type="scientific">Planotetraspora mira</name>
    <dbReference type="NCBI Taxonomy" id="58121"/>
    <lineage>
        <taxon>Bacteria</taxon>
        <taxon>Bacillati</taxon>
        <taxon>Actinomycetota</taxon>
        <taxon>Actinomycetes</taxon>
        <taxon>Streptosporangiales</taxon>
        <taxon>Streptosporangiaceae</taxon>
        <taxon>Planotetraspora</taxon>
    </lineage>
</organism>
<dbReference type="SUPFAM" id="SSF56801">
    <property type="entry name" value="Acetyl-CoA synthetase-like"/>
    <property type="match status" value="1"/>
</dbReference>
<dbReference type="PROSITE" id="PS00455">
    <property type="entry name" value="AMP_BINDING"/>
    <property type="match status" value="1"/>
</dbReference>
<dbReference type="Gene3D" id="3.40.50.12780">
    <property type="entry name" value="N-terminal domain of ligase-like"/>
    <property type="match status" value="1"/>
</dbReference>
<dbReference type="Gene3D" id="3.30.300.30">
    <property type="match status" value="1"/>
</dbReference>
<comment type="caution">
    <text evidence="5">The sequence shown here is derived from an EMBL/GenBank/DDBJ whole genome shotgun (WGS) entry which is preliminary data.</text>
</comment>
<gene>
    <name evidence="5" type="primary">fadD3</name>
    <name evidence="5" type="ORF">Pmi06nite_26350</name>
</gene>
<keyword evidence="6" id="KW-1185">Reference proteome</keyword>